<organism evidence="2 3">
    <name type="scientific">Trichoderma lentiforme</name>
    <dbReference type="NCBI Taxonomy" id="1567552"/>
    <lineage>
        <taxon>Eukaryota</taxon>
        <taxon>Fungi</taxon>
        <taxon>Dikarya</taxon>
        <taxon>Ascomycota</taxon>
        <taxon>Pezizomycotina</taxon>
        <taxon>Sordariomycetes</taxon>
        <taxon>Hypocreomycetidae</taxon>
        <taxon>Hypocreales</taxon>
        <taxon>Hypocreaceae</taxon>
        <taxon>Trichoderma</taxon>
    </lineage>
</organism>
<keyword evidence="1" id="KW-0732">Signal</keyword>
<feature type="chain" id="PRO_5040157976" evidence="1">
    <location>
        <begin position="23"/>
        <end position="147"/>
    </location>
</feature>
<reference evidence="2 3" key="1">
    <citation type="submission" date="2018-06" db="EMBL/GenBank/DDBJ databases">
        <title>Genome analysis of cellulolytic fungus Trichoderma lentiforme CFAM-422.</title>
        <authorList>
            <person name="Steindorff A.S."/>
            <person name="Formighieri E.F."/>
            <person name="Midorikawa G.E.O."/>
            <person name="Tamietti M.S."/>
            <person name="Ramos E.Z."/>
            <person name="Silva A.S."/>
            <person name="Bon E.P.S."/>
            <person name="Mendes T.D."/>
            <person name="Damaso M.C.T."/>
            <person name="Favaro L.C.L."/>
        </authorList>
    </citation>
    <scope>NUCLEOTIDE SEQUENCE [LARGE SCALE GENOMIC DNA]</scope>
    <source>
        <strain evidence="2 3">CFAM-422</strain>
    </source>
</reference>
<evidence type="ECO:0000256" key="1">
    <source>
        <dbReference type="SAM" id="SignalP"/>
    </source>
</evidence>
<name>A0A9P4X3V9_9HYPO</name>
<dbReference type="EMBL" id="QLNT01000029">
    <property type="protein sequence ID" value="KAF3057476.1"/>
    <property type="molecule type" value="Genomic_DNA"/>
</dbReference>
<feature type="signal peptide" evidence="1">
    <location>
        <begin position="1"/>
        <end position="22"/>
    </location>
</feature>
<proteinExistence type="predicted"/>
<evidence type="ECO:0000313" key="2">
    <source>
        <dbReference type="EMBL" id="KAF3057476.1"/>
    </source>
</evidence>
<dbReference type="Proteomes" id="UP000801864">
    <property type="component" value="Unassembled WGS sequence"/>
</dbReference>
<gene>
    <name evidence="2" type="ORF">CFAM422_012367</name>
</gene>
<comment type="caution">
    <text evidence="2">The sequence shown here is derived from an EMBL/GenBank/DDBJ whole genome shotgun (WGS) entry which is preliminary data.</text>
</comment>
<protein>
    <submittedName>
        <fullName evidence="2">Uncharacterized protein</fullName>
    </submittedName>
</protein>
<accession>A0A9P4X3V9</accession>
<keyword evidence="3" id="KW-1185">Reference proteome</keyword>
<dbReference type="AlphaFoldDB" id="A0A9P4X3V9"/>
<evidence type="ECO:0000313" key="3">
    <source>
        <dbReference type="Proteomes" id="UP000801864"/>
    </source>
</evidence>
<sequence>MKQVLIALVLAFQAMLFGAASAAPLKGRSICLANFSGANSEGGGGPGQAPLNYNDFGITITGGGKKFHQKLTEDADNGLFHRGVKGEKIGSKNGVKIHANWNYANNSWLGCYVKRNGHKYIGKVKSPEIHTGTVSVTEDHCTVHFPC</sequence>